<evidence type="ECO:0008006" key="4">
    <source>
        <dbReference type="Google" id="ProtNLM"/>
    </source>
</evidence>
<feature type="signal peptide" evidence="1">
    <location>
        <begin position="1"/>
        <end position="22"/>
    </location>
</feature>
<dbReference type="Proteomes" id="UP000177583">
    <property type="component" value="Unassembled WGS sequence"/>
</dbReference>
<organism evidence="2 3">
    <name type="scientific">Candidatus Lambdaproteobacteria bacterium RIFOXYD2_FULL_56_26</name>
    <dbReference type="NCBI Taxonomy" id="1817773"/>
    <lineage>
        <taxon>Bacteria</taxon>
        <taxon>Pseudomonadati</taxon>
        <taxon>Pseudomonadota</taxon>
        <taxon>Candidatus Lambdaproteobacteria</taxon>
    </lineage>
</organism>
<dbReference type="NCBIfam" id="NF047446">
    <property type="entry name" value="barrel_OmpL47"/>
    <property type="match status" value="2"/>
</dbReference>
<sequence>MKRILTSCLPFWGLLLPVAAFAQSANPSLAMPPKESLHLYQSPGGAVYLHPDQPLYLSLSGSPDGPKLPLQTKAESLAKNPRSGQPFYFKDGAGRHTLVHPDGDADTAKTHKRRADVPGDENIFYFHLDGKAPLSRPVPKSATQAHNRGVIFFGEPVEIQLVSEDQGEGLKVNQSGVVAVYSSLDGAPFEKVTGPLGFAEERAYELRYYGEDNVGNQEAVRRYRFQIDKTAPNSKLRFRGPESGTFVSPSTLVVLSAQDTGAGVGVTRYQIKGKGGAEGNYQRPINLAGLGQGDYQIHYWSQDKLGNAETAKSQSFTLDRTAPKIEMGNEGPVFREKGNLFVGPNTKLTASVSDNGAGVAWMKYKLDQDSGVYQGPVGLPKKAGRFVFKLWAADKVGNQTQAYEYELTQDPVPPTSHFAFSGPHSADSKGKFIAGSAKVTLSAEDKSSGVKEIGYQLDQGAEGVYREAVTAAAGPHELAYFSTDNVGNREKKNKLHFFVDADPPEITTKMSVGSMGEERFPKGSLLFVIATDKASGLEKVEISINGSKASLLQQPPKFDEPGRYKVELAATDKVGNRSTATVSFLIQ</sequence>
<dbReference type="InterPro" id="IPR058094">
    <property type="entry name" value="Ig-like_OmpL47-like"/>
</dbReference>
<keyword evidence="1" id="KW-0732">Signal</keyword>
<dbReference type="EMBL" id="MFNF01000027">
    <property type="protein sequence ID" value="OGH01884.1"/>
    <property type="molecule type" value="Genomic_DNA"/>
</dbReference>
<dbReference type="AlphaFoldDB" id="A0A1F6GUX1"/>
<gene>
    <name evidence="2" type="ORF">A2557_04700</name>
</gene>
<protein>
    <recommendedName>
        <fullName evidence="4">Ig-like domain-containing protein</fullName>
    </recommendedName>
</protein>
<feature type="chain" id="PRO_5009524835" description="Ig-like domain-containing protein" evidence="1">
    <location>
        <begin position="23"/>
        <end position="587"/>
    </location>
</feature>
<evidence type="ECO:0000313" key="2">
    <source>
        <dbReference type="EMBL" id="OGH01884.1"/>
    </source>
</evidence>
<comment type="caution">
    <text evidence="2">The sequence shown here is derived from an EMBL/GenBank/DDBJ whole genome shotgun (WGS) entry which is preliminary data.</text>
</comment>
<accession>A0A1F6GUX1</accession>
<name>A0A1F6GUX1_9PROT</name>
<proteinExistence type="predicted"/>
<evidence type="ECO:0000256" key="1">
    <source>
        <dbReference type="SAM" id="SignalP"/>
    </source>
</evidence>
<reference evidence="2 3" key="1">
    <citation type="journal article" date="2016" name="Nat. Commun.">
        <title>Thousands of microbial genomes shed light on interconnected biogeochemical processes in an aquifer system.</title>
        <authorList>
            <person name="Anantharaman K."/>
            <person name="Brown C.T."/>
            <person name="Hug L.A."/>
            <person name="Sharon I."/>
            <person name="Castelle C.J."/>
            <person name="Probst A.J."/>
            <person name="Thomas B.C."/>
            <person name="Singh A."/>
            <person name="Wilkins M.J."/>
            <person name="Karaoz U."/>
            <person name="Brodie E.L."/>
            <person name="Williams K.H."/>
            <person name="Hubbard S.S."/>
            <person name="Banfield J.F."/>
        </authorList>
    </citation>
    <scope>NUCLEOTIDE SEQUENCE [LARGE SCALE GENOMIC DNA]</scope>
</reference>
<evidence type="ECO:0000313" key="3">
    <source>
        <dbReference type="Proteomes" id="UP000177583"/>
    </source>
</evidence>